<evidence type="ECO:0000313" key="8">
    <source>
        <dbReference type="EMBL" id="KAF4582740.1"/>
    </source>
</evidence>
<keyword evidence="6" id="KW-0812">Transmembrane</keyword>
<dbReference type="PANTHER" id="PTHR47424:SF9">
    <property type="entry name" value="TAH-2"/>
    <property type="match status" value="1"/>
</dbReference>
<evidence type="ECO:0000256" key="3">
    <source>
        <dbReference type="ARBA" id="ARBA00023163"/>
    </source>
</evidence>
<dbReference type="GO" id="GO:0005634">
    <property type="term" value="C:nucleus"/>
    <property type="evidence" value="ECO:0007669"/>
    <property type="project" value="TreeGrafter"/>
</dbReference>
<evidence type="ECO:0000256" key="4">
    <source>
        <dbReference type="ARBA" id="ARBA00023242"/>
    </source>
</evidence>
<dbReference type="AlphaFoldDB" id="A0A8H4Q254"/>
<keyword evidence="9" id="KW-1185">Reference proteome</keyword>
<dbReference type="PROSITE" id="PS50048">
    <property type="entry name" value="ZN2_CY6_FUNGAL_2"/>
    <property type="match status" value="1"/>
</dbReference>
<evidence type="ECO:0000256" key="6">
    <source>
        <dbReference type="SAM" id="Phobius"/>
    </source>
</evidence>
<dbReference type="CDD" id="cd00067">
    <property type="entry name" value="GAL4"/>
    <property type="match status" value="1"/>
</dbReference>
<dbReference type="InterPro" id="IPR007219">
    <property type="entry name" value="XnlR_reg_dom"/>
</dbReference>
<keyword evidence="1" id="KW-0479">Metal-binding</keyword>
<dbReference type="Proteomes" id="UP000562929">
    <property type="component" value="Unassembled WGS sequence"/>
</dbReference>
<dbReference type="InterPro" id="IPR051127">
    <property type="entry name" value="Fungal_SecMet_Regulators"/>
</dbReference>
<dbReference type="PANTHER" id="PTHR47424">
    <property type="entry name" value="REGULATORY PROTEIN GAL4"/>
    <property type="match status" value="1"/>
</dbReference>
<feature type="compositionally biased region" description="Low complexity" evidence="5">
    <location>
        <begin position="77"/>
        <end position="97"/>
    </location>
</feature>
<evidence type="ECO:0000256" key="5">
    <source>
        <dbReference type="SAM" id="MobiDB-lite"/>
    </source>
</evidence>
<dbReference type="CDD" id="cd12148">
    <property type="entry name" value="fungal_TF_MHR"/>
    <property type="match status" value="1"/>
</dbReference>
<organism evidence="8 9">
    <name type="scientific">Ophiocordyceps camponoti-floridani</name>
    <dbReference type="NCBI Taxonomy" id="2030778"/>
    <lineage>
        <taxon>Eukaryota</taxon>
        <taxon>Fungi</taxon>
        <taxon>Dikarya</taxon>
        <taxon>Ascomycota</taxon>
        <taxon>Pezizomycotina</taxon>
        <taxon>Sordariomycetes</taxon>
        <taxon>Hypocreomycetidae</taxon>
        <taxon>Hypocreales</taxon>
        <taxon>Ophiocordycipitaceae</taxon>
        <taxon>Ophiocordyceps</taxon>
    </lineage>
</organism>
<feature type="region of interest" description="Disordered" evidence="5">
    <location>
        <begin position="605"/>
        <end position="624"/>
    </location>
</feature>
<keyword evidence="4" id="KW-0539">Nucleus</keyword>
<dbReference type="PROSITE" id="PS00463">
    <property type="entry name" value="ZN2_CY6_FUNGAL_1"/>
    <property type="match status" value="1"/>
</dbReference>
<keyword evidence="6" id="KW-1133">Transmembrane helix</keyword>
<dbReference type="InterPro" id="IPR001138">
    <property type="entry name" value="Zn2Cys6_DnaBD"/>
</dbReference>
<dbReference type="EMBL" id="JAACLJ010000007">
    <property type="protein sequence ID" value="KAF4582740.1"/>
    <property type="molecule type" value="Genomic_DNA"/>
</dbReference>
<feature type="domain" description="Zn(2)-C6 fungal-type" evidence="7">
    <location>
        <begin position="16"/>
        <end position="47"/>
    </location>
</feature>
<dbReference type="Pfam" id="PF04082">
    <property type="entry name" value="Fungal_trans"/>
    <property type="match status" value="1"/>
</dbReference>
<feature type="region of interest" description="Disordered" evidence="5">
    <location>
        <begin position="634"/>
        <end position="658"/>
    </location>
</feature>
<dbReference type="GO" id="GO:0000435">
    <property type="term" value="P:positive regulation of transcription from RNA polymerase II promoter by galactose"/>
    <property type="evidence" value="ECO:0007669"/>
    <property type="project" value="TreeGrafter"/>
</dbReference>
<dbReference type="SUPFAM" id="SSF57701">
    <property type="entry name" value="Zn2/Cys6 DNA-binding domain"/>
    <property type="match status" value="1"/>
</dbReference>
<comment type="caution">
    <text evidence="8">The sequence shown here is derived from an EMBL/GenBank/DDBJ whole genome shotgun (WGS) entry which is preliminary data.</text>
</comment>
<dbReference type="GO" id="GO:0000978">
    <property type="term" value="F:RNA polymerase II cis-regulatory region sequence-specific DNA binding"/>
    <property type="evidence" value="ECO:0007669"/>
    <property type="project" value="TreeGrafter"/>
</dbReference>
<keyword evidence="6" id="KW-0472">Membrane</keyword>
<evidence type="ECO:0000256" key="2">
    <source>
        <dbReference type="ARBA" id="ARBA00023015"/>
    </source>
</evidence>
<dbReference type="Gene3D" id="4.10.240.10">
    <property type="entry name" value="Zn(2)-C6 fungal-type DNA-binding domain"/>
    <property type="match status" value="1"/>
</dbReference>
<dbReference type="InterPro" id="IPR036864">
    <property type="entry name" value="Zn2-C6_fun-type_DNA-bd_sf"/>
</dbReference>
<dbReference type="SMART" id="SM00906">
    <property type="entry name" value="Fungal_trans"/>
    <property type="match status" value="1"/>
</dbReference>
<proteinExistence type="predicted"/>
<name>A0A8H4Q254_9HYPO</name>
<feature type="transmembrane region" description="Helical" evidence="6">
    <location>
        <begin position="521"/>
        <end position="540"/>
    </location>
</feature>
<sequence>MKGAEPTPVRSRIPNACDGCKARKVKCDGRLPCGHCAARMLAGLCRYSTQRRRRQTQRRLRGGSLQSEAGGPERQDAVASLSPTPVPAPTSSTTAAAAEEETEVPREARLLCDAQGKLVFIGDCAPLSFFQSVRRLVTSRVGRDAFAPDSSRFSVLENAALAGASSSSSAAATHESLGTGRSHHQSPAVPAAAVSSAVDGYLAMTTGLVQLFDNKPRQLLDDLTLWAETKGSTITSNSCSSAVNYLVLSIGRLLDNEPLSRIYFEHGRDLALASLDGSPGIETVQAFVLVTVYMLCSCRINGGFLFFGIAVRAAYSLGLHRTEVNARFGLDGHRRRRDRLWQSLRVVDLCLSTSLGRPPATSDDDCTVSYTVNDLLGASVQILIITECIVLDVYSRRKISLQLTEGISRQLRDWAVRWLPQVRPALDVDDDGDGDARARAVGACQVLASYHNAVMLVCRPFLMYELCRRLAVGEASSSSSGPASSGRTRLADACIDAAGLMVDTVLRLIDRGLLNVRVPLLVSWLFASSLVLGVGLLGGFGRNLDKTARLSIRALDHFSKSDGHARQYSLIAQSLLETAQAHLERRDVEERQQRTRTSSQLFGLMMPSEMAPPPATENLNTAPGWGRRVRVSLEDDDSGRTTDGPPDWQDASPGAGDAGLLGFALQDPEADFWSPEDLLGADVDVDADAAATLNLFPLLDASGNIDLAHYL</sequence>
<dbReference type="GO" id="GO:0008270">
    <property type="term" value="F:zinc ion binding"/>
    <property type="evidence" value="ECO:0007669"/>
    <property type="project" value="InterPro"/>
</dbReference>
<keyword evidence="3" id="KW-0804">Transcription</keyword>
<feature type="compositionally biased region" description="Basic residues" evidence="5">
    <location>
        <begin position="52"/>
        <end position="61"/>
    </location>
</feature>
<keyword evidence="2" id="KW-0805">Transcription regulation</keyword>
<protein>
    <submittedName>
        <fullName evidence="8">Fungal specific transcription factor</fullName>
    </submittedName>
</protein>
<accession>A0A8H4Q254</accession>
<evidence type="ECO:0000313" key="9">
    <source>
        <dbReference type="Proteomes" id="UP000562929"/>
    </source>
</evidence>
<dbReference type="SMART" id="SM00066">
    <property type="entry name" value="GAL4"/>
    <property type="match status" value="1"/>
</dbReference>
<feature type="region of interest" description="Disordered" evidence="5">
    <location>
        <begin position="52"/>
        <end position="102"/>
    </location>
</feature>
<dbReference type="Pfam" id="PF00172">
    <property type="entry name" value="Zn_clus"/>
    <property type="match status" value="1"/>
</dbReference>
<evidence type="ECO:0000259" key="7">
    <source>
        <dbReference type="PROSITE" id="PS50048"/>
    </source>
</evidence>
<gene>
    <name evidence="8" type="ORF">GQ602_005884</name>
</gene>
<reference evidence="8 9" key="1">
    <citation type="journal article" date="2020" name="G3 (Bethesda)">
        <title>Genetic Underpinnings of Host Manipulation by Ophiocordyceps as Revealed by Comparative Transcriptomics.</title>
        <authorList>
            <person name="Will I."/>
            <person name="Das B."/>
            <person name="Trinh T."/>
            <person name="Brachmann A."/>
            <person name="Ohm R.A."/>
            <person name="de Bekker C."/>
        </authorList>
    </citation>
    <scope>NUCLEOTIDE SEQUENCE [LARGE SCALE GENOMIC DNA]</scope>
    <source>
        <strain evidence="8 9">EC05</strain>
    </source>
</reference>
<dbReference type="OrthoDB" id="2351791at2759"/>
<dbReference type="GO" id="GO:0000981">
    <property type="term" value="F:DNA-binding transcription factor activity, RNA polymerase II-specific"/>
    <property type="evidence" value="ECO:0007669"/>
    <property type="project" value="InterPro"/>
</dbReference>
<dbReference type="GO" id="GO:0006351">
    <property type="term" value="P:DNA-templated transcription"/>
    <property type="evidence" value="ECO:0007669"/>
    <property type="project" value="InterPro"/>
</dbReference>
<evidence type="ECO:0000256" key="1">
    <source>
        <dbReference type="ARBA" id="ARBA00022723"/>
    </source>
</evidence>